<reference evidence="2 5" key="1">
    <citation type="submission" date="2018-09" db="EMBL/GenBank/DDBJ databases">
        <title>Roseomonas sp. nov., isolated from feces of Tibetan antelopes in the Qinghai-Tibet plateau, China.</title>
        <authorList>
            <person name="Tian Z."/>
        </authorList>
    </citation>
    <scope>NUCLEOTIDE SEQUENCE [LARGE SCALE GENOMIC DNA]</scope>
    <source>
        <strain evidence="3 4">Z23</strain>
        <strain evidence="2 5">Z24</strain>
    </source>
</reference>
<dbReference type="Pfam" id="PF07077">
    <property type="entry name" value="DUF1345"/>
    <property type="match status" value="1"/>
</dbReference>
<dbReference type="EMBL" id="RAQU01000104">
    <property type="protein sequence ID" value="RKK03122.1"/>
    <property type="molecule type" value="Genomic_DNA"/>
</dbReference>
<feature type="transmembrane region" description="Helical" evidence="1">
    <location>
        <begin position="184"/>
        <end position="205"/>
    </location>
</feature>
<dbReference type="EMBL" id="RFLX01000007">
    <property type="protein sequence ID" value="RMI24742.1"/>
    <property type="molecule type" value="Genomic_DNA"/>
</dbReference>
<gene>
    <name evidence="2" type="ORF">D6Z83_16215</name>
    <name evidence="3" type="ORF">EBE87_11370</name>
</gene>
<feature type="transmembrane region" description="Helical" evidence="1">
    <location>
        <begin position="78"/>
        <end position="98"/>
    </location>
</feature>
<keyword evidence="1" id="KW-0472">Membrane</keyword>
<dbReference type="Proteomes" id="UP000274097">
    <property type="component" value="Unassembled WGS sequence"/>
</dbReference>
<evidence type="ECO:0000313" key="4">
    <source>
        <dbReference type="Proteomes" id="UP000274097"/>
    </source>
</evidence>
<dbReference type="RefSeq" id="WP_120639325.1">
    <property type="nucleotide sequence ID" value="NZ_RAQU01000104.1"/>
</dbReference>
<sequence length="210" mass="22249">MLRLAPRYRPLTLLALLVGIALVGVVRLRGGAWLHASMFGWCGFVLTHAVLVLARIWPADAEAMRIHAQELDEGRFAIMALSLLAAAASLVAVAMDLAASTPGYVSLGVATVVLSWLYVHLLFAQDYAREYWLSGGGIHFPGGAEEPPFSEFLYLAFSIGTTNGVTDMVTHSPAIRRAAMLHGLIAYAFNAVIVAGTVGIVTGLLNGGSS</sequence>
<dbReference type="OrthoDB" id="64737at2"/>
<accession>A0A3A9J9L4</accession>
<keyword evidence="1" id="KW-0812">Transmembrane</keyword>
<comment type="caution">
    <text evidence="2">The sequence shown here is derived from an EMBL/GenBank/DDBJ whole genome shotgun (WGS) entry which is preliminary data.</text>
</comment>
<feature type="transmembrane region" description="Helical" evidence="1">
    <location>
        <begin position="38"/>
        <end position="57"/>
    </location>
</feature>
<evidence type="ECO:0000313" key="5">
    <source>
        <dbReference type="Proteomes" id="UP000278036"/>
    </source>
</evidence>
<organism evidence="2 5">
    <name type="scientific">Teichococcus wenyumeiae</name>
    <dbReference type="NCBI Taxonomy" id="2478470"/>
    <lineage>
        <taxon>Bacteria</taxon>
        <taxon>Pseudomonadati</taxon>
        <taxon>Pseudomonadota</taxon>
        <taxon>Alphaproteobacteria</taxon>
        <taxon>Acetobacterales</taxon>
        <taxon>Roseomonadaceae</taxon>
        <taxon>Roseomonas</taxon>
    </lineage>
</organism>
<dbReference type="InterPro" id="IPR009781">
    <property type="entry name" value="DUF1345"/>
</dbReference>
<dbReference type="InParanoid" id="A0A3A9J9L4"/>
<dbReference type="Proteomes" id="UP000278036">
    <property type="component" value="Unassembled WGS sequence"/>
</dbReference>
<protein>
    <submittedName>
        <fullName evidence="2">DUF1345 domain-containing protein</fullName>
    </submittedName>
</protein>
<name>A0A3A9J9L4_9PROT</name>
<evidence type="ECO:0000256" key="1">
    <source>
        <dbReference type="SAM" id="Phobius"/>
    </source>
</evidence>
<evidence type="ECO:0000313" key="3">
    <source>
        <dbReference type="EMBL" id="RMI24742.1"/>
    </source>
</evidence>
<proteinExistence type="predicted"/>
<evidence type="ECO:0000313" key="2">
    <source>
        <dbReference type="EMBL" id="RKK03122.1"/>
    </source>
</evidence>
<dbReference type="AlphaFoldDB" id="A0A3A9J9L4"/>
<keyword evidence="4" id="KW-1185">Reference proteome</keyword>
<feature type="transmembrane region" description="Helical" evidence="1">
    <location>
        <begin position="104"/>
        <end position="124"/>
    </location>
</feature>
<keyword evidence="1" id="KW-1133">Transmembrane helix</keyword>